<protein>
    <recommendedName>
        <fullName evidence="3">Nucleotidyltransferase family protein</fullName>
    </recommendedName>
</protein>
<evidence type="ECO:0000313" key="2">
    <source>
        <dbReference type="Proteomes" id="UP000293568"/>
    </source>
</evidence>
<gene>
    <name evidence="1" type="ORF">ET464_06960</name>
</gene>
<dbReference type="AlphaFoldDB" id="A0A4P6EUL4"/>
<dbReference type="SUPFAM" id="SSF81301">
    <property type="entry name" value="Nucleotidyltransferase"/>
    <property type="match status" value="1"/>
</dbReference>
<evidence type="ECO:0000313" key="1">
    <source>
        <dbReference type="EMBL" id="QAY66175.1"/>
    </source>
</evidence>
<dbReference type="OrthoDB" id="2678373at2"/>
<proteinExistence type="predicted"/>
<dbReference type="RefSeq" id="WP_129439490.1">
    <property type="nucleotide sequence ID" value="NZ_CP035492.1"/>
</dbReference>
<reference evidence="1 2" key="1">
    <citation type="submission" date="2019-01" db="EMBL/GenBank/DDBJ databases">
        <title>Genome sequencing of strain FW100M-2.</title>
        <authorList>
            <person name="Heo J."/>
            <person name="Kim S.-J."/>
            <person name="Kim J.-S."/>
            <person name="Hong S.-B."/>
            <person name="Kwon S.-W."/>
        </authorList>
    </citation>
    <scope>NUCLEOTIDE SEQUENCE [LARGE SCALE GENOMIC DNA]</scope>
    <source>
        <strain evidence="1 2">FW100M-2</strain>
    </source>
</reference>
<organism evidence="1 2">
    <name type="scientific">Paenibacillus protaetiae</name>
    <dbReference type="NCBI Taxonomy" id="2509456"/>
    <lineage>
        <taxon>Bacteria</taxon>
        <taxon>Bacillati</taxon>
        <taxon>Bacillota</taxon>
        <taxon>Bacilli</taxon>
        <taxon>Bacillales</taxon>
        <taxon>Paenibacillaceae</taxon>
        <taxon>Paenibacillus</taxon>
    </lineage>
</organism>
<accession>A0A4P6EUL4</accession>
<keyword evidence="2" id="KW-1185">Reference proteome</keyword>
<dbReference type="Gene3D" id="3.30.460.40">
    <property type="match status" value="1"/>
</dbReference>
<dbReference type="KEGG" id="pprt:ET464_06960"/>
<sequence length="201" mass="22168">MLPNTNIAQALTAAARALGRDRSWVVGGSAGLALRGIRLSQPPNDVDLYADDDDFGLLYERLSRETRVSEPELSVTAMYRSMLGCCIIHEVEVELVGGFSVTAHGCVYKTEVHDLLYPHALEVKLADDVVVPVVPLAHELWFNALRGRMDRVQAIVEAIGDDAAERAVMKAIERRNGFAEQTVAVVRSWLEKREAGGWLEL</sequence>
<evidence type="ECO:0008006" key="3">
    <source>
        <dbReference type="Google" id="ProtNLM"/>
    </source>
</evidence>
<dbReference type="InterPro" id="IPR043519">
    <property type="entry name" value="NT_sf"/>
</dbReference>
<dbReference type="Proteomes" id="UP000293568">
    <property type="component" value="Chromosome"/>
</dbReference>
<name>A0A4P6EUL4_9BACL</name>
<dbReference type="EMBL" id="CP035492">
    <property type="protein sequence ID" value="QAY66175.1"/>
    <property type="molecule type" value="Genomic_DNA"/>
</dbReference>